<keyword evidence="1" id="KW-0560">Oxidoreductase</keyword>
<dbReference type="Gene3D" id="2.40.110.10">
    <property type="entry name" value="Butyryl-CoA Dehydrogenase, subunit A, domain 2"/>
    <property type="match status" value="1"/>
</dbReference>
<dbReference type="GO" id="GO:0003995">
    <property type="term" value="F:acyl-CoA dehydrogenase activity"/>
    <property type="evidence" value="ECO:0007669"/>
    <property type="project" value="TreeGrafter"/>
</dbReference>
<dbReference type="Pfam" id="PF08028">
    <property type="entry name" value="Acyl-CoA_dh_2"/>
    <property type="match status" value="1"/>
</dbReference>
<feature type="domain" description="Acyl-CoA dehydrogenase/oxidase N-terminal" evidence="3">
    <location>
        <begin position="33"/>
        <end position="105"/>
    </location>
</feature>
<evidence type="ECO:0000256" key="1">
    <source>
        <dbReference type="ARBA" id="ARBA00023002"/>
    </source>
</evidence>
<sequence length="412" mass="44246">MNGSQGVYMQDLTSVTAPHDPVATAHALLPLVSRYAEQCEREGRVPEAVIEAIDQAGLFRMMFPRRAGGVSHKLITHIETVAELGKACPGTAWAFSLLSGVTAAAVSMPEAVSSLLFKRGDELFCSVAAQTGSAIAFPGGYRVSGRWGYASGCLHADYAMNGVKIIDENGDVIDSGFAVLPLKHPRVRIEDTWHVAGVCGSGSNTIVAEDVEVAPALVMRYSQLRSGSAPGVAAQVALEPRDRWPVEPLFPLGVLAPMLGAAGALLDQVKRQLAKRPVTGWHYESQAQSHVFVQQLGEAAMEIDSAWLHIRRAAAQIDETAQKRPLNGYEKARIQADCGFAMGLLRRAGERLMDIAGPAAFASRNPLQRFWRDLNVGSRHAALNTRLSLELYGRAMTGLDSNLLLLGNIGGE</sequence>
<dbReference type="GO" id="GO:0050660">
    <property type="term" value="F:flavin adenine dinucleotide binding"/>
    <property type="evidence" value="ECO:0007669"/>
    <property type="project" value="InterPro"/>
</dbReference>
<dbReference type="PANTHER" id="PTHR48083">
    <property type="entry name" value="MEDIUM-CHAIN SPECIFIC ACYL-COA DEHYDROGENASE, MITOCHONDRIAL-RELATED"/>
    <property type="match status" value="1"/>
</dbReference>
<dbReference type="SUPFAM" id="SSF56645">
    <property type="entry name" value="Acyl-CoA dehydrogenase NM domain-like"/>
    <property type="match status" value="1"/>
</dbReference>
<dbReference type="Gene3D" id="1.10.540.10">
    <property type="entry name" value="Acyl-CoA dehydrogenase/oxidase, N-terminal domain"/>
    <property type="match status" value="1"/>
</dbReference>
<evidence type="ECO:0000259" key="4">
    <source>
        <dbReference type="Pfam" id="PF08028"/>
    </source>
</evidence>
<dbReference type="OrthoDB" id="7316074at2"/>
<dbReference type="Gene3D" id="1.20.140.10">
    <property type="entry name" value="Butyryl-CoA Dehydrogenase, subunit A, domain 3"/>
    <property type="match status" value="1"/>
</dbReference>
<comment type="caution">
    <text evidence="5">The sequence shown here is derived from an EMBL/GenBank/DDBJ whole genome shotgun (WGS) entry which is preliminary data.</text>
</comment>
<dbReference type="PIRSF" id="PIRSF016578">
    <property type="entry name" value="HsaA"/>
    <property type="match status" value="1"/>
</dbReference>
<dbReference type="InterPro" id="IPR013786">
    <property type="entry name" value="AcylCoA_DH/ox_N"/>
</dbReference>
<evidence type="ECO:0000313" key="5">
    <source>
        <dbReference type="EMBL" id="PNG03284.1"/>
    </source>
</evidence>
<dbReference type="GO" id="GO:0005737">
    <property type="term" value="C:cytoplasm"/>
    <property type="evidence" value="ECO:0007669"/>
    <property type="project" value="TreeGrafter"/>
</dbReference>
<dbReference type="GO" id="GO:0016712">
    <property type="term" value="F:oxidoreductase activity, acting on paired donors, with incorporation or reduction of molecular oxygen, reduced flavin or flavoprotein as one donor, and incorporation of one atom of oxygen"/>
    <property type="evidence" value="ECO:0007669"/>
    <property type="project" value="TreeGrafter"/>
</dbReference>
<evidence type="ECO:0000313" key="6">
    <source>
        <dbReference type="Proteomes" id="UP000235897"/>
    </source>
</evidence>
<dbReference type="GO" id="GO:0033539">
    <property type="term" value="P:fatty acid beta-oxidation using acyl-CoA dehydrogenase"/>
    <property type="evidence" value="ECO:0007669"/>
    <property type="project" value="TreeGrafter"/>
</dbReference>
<dbReference type="Proteomes" id="UP000235897">
    <property type="component" value="Unassembled WGS sequence"/>
</dbReference>
<dbReference type="InterPro" id="IPR013107">
    <property type="entry name" value="Acyl-CoA_DH_C"/>
</dbReference>
<dbReference type="InterPro" id="IPR046373">
    <property type="entry name" value="Acyl-CoA_Oxase/DH_mid-dom_sf"/>
</dbReference>
<dbReference type="InterPro" id="IPR009100">
    <property type="entry name" value="AcylCoA_DH/oxidase_NM_dom_sf"/>
</dbReference>
<dbReference type="InterPro" id="IPR050741">
    <property type="entry name" value="Acyl-CoA_dehydrogenase"/>
</dbReference>
<feature type="domain" description="Acyl-CoA dehydrogenase C-terminal" evidence="4">
    <location>
        <begin position="254"/>
        <end position="384"/>
    </location>
</feature>
<dbReference type="AlphaFoldDB" id="A0A2N8SLC2"/>
<evidence type="ECO:0008006" key="7">
    <source>
        <dbReference type="Google" id="ProtNLM"/>
    </source>
</evidence>
<dbReference type="SUPFAM" id="SSF47203">
    <property type="entry name" value="Acyl-CoA dehydrogenase C-terminal domain-like"/>
    <property type="match status" value="1"/>
</dbReference>
<name>A0A2N8SLC2_STUST</name>
<gene>
    <name evidence="5" type="ORF">CXL00_21115</name>
</gene>
<dbReference type="Pfam" id="PF02771">
    <property type="entry name" value="Acyl-CoA_dh_N"/>
    <property type="match status" value="1"/>
</dbReference>
<evidence type="ECO:0000256" key="2">
    <source>
        <dbReference type="ARBA" id="ARBA00049661"/>
    </source>
</evidence>
<protein>
    <recommendedName>
        <fullName evidence="7">Acyl-CoA dehydrogenase</fullName>
    </recommendedName>
</protein>
<dbReference type="PANTHER" id="PTHR48083:SF19">
    <property type="entry name" value="FLAVIN-DEPENDENT MONOOXYGENASE, OXYGENASE SUBUNIT HSAA"/>
    <property type="match status" value="1"/>
</dbReference>
<evidence type="ECO:0000259" key="3">
    <source>
        <dbReference type="Pfam" id="PF02771"/>
    </source>
</evidence>
<reference evidence="5 6" key="1">
    <citation type="submission" date="2018-01" db="EMBL/GenBank/DDBJ databases">
        <title>Denitrification phenotypes of diverse strains of Pseudomonas stutzeri.</title>
        <authorList>
            <person name="Milligan D.A."/>
            <person name="Bergaust L."/>
            <person name="Bakken L.R."/>
            <person name="Frostegard A."/>
        </authorList>
    </citation>
    <scope>NUCLEOTIDE SEQUENCE [LARGE SCALE GENOMIC DNA]</scope>
    <source>
        <strain evidence="5 6">28a3</strain>
    </source>
</reference>
<organism evidence="5 6">
    <name type="scientific">Stutzerimonas stutzeri</name>
    <name type="common">Pseudomonas stutzeri</name>
    <dbReference type="NCBI Taxonomy" id="316"/>
    <lineage>
        <taxon>Bacteria</taxon>
        <taxon>Pseudomonadati</taxon>
        <taxon>Pseudomonadota</taxon>
        <taxon>Gammaproteobacteria</taxon>
        <taxon>Pseudomonadales</taxon>
        <taxon>Pseudomonadaceae</taxon>
        <taxon>Stutzerimonas</taxon>
    </lineage>
</organism>
<comment type="similarity">
    <text evidence="2">Belongs to the HpaH/HsaA monooxygenase family.</text>
</comment>
<dbReference type="InterPro" id="IPR037069">
    <property type="entry name" value="AcylCoA_DH/ox_N_sf"/>
</dbReference>
<proteinExistence type="inferred from homology"/>
<accession>A0A2N8SLC2</accession>
<dbReference type="InterPro" id="IPR036250">
    <property type="entry name" value="AcylCo_DH-like_C"/>
</dbReference>
<dbReference type="EMBL" id="POUW01000010">
    <property type="protein sequence ID" value="PNG03284.1"/>
    <property type="molecule type" value="Genomic_DNA"/>
</dbReference>